<proteinExistence type="predicted"/>
<organism evidence="2 3">
    <name type="scientific">Aspergillus cavernicola</name>
    <dbReference type="NCBI Taxonomy" id="176166"/>
    <lineage>
        <taxon>Eukaryota</taxon>
        <taxon>Fungi</taxon>
        <taxon>Dikarya</taxon>
        <taxon>Ascomycota</taxon>
        <taxon>Pezizomycotina</taxon>
        <taxon>Eurotiomycetes</taxon>
        <taxon>Eurotiomycetidae</taxon>
        <taxon>Eurotiales</taxon>
        <taxon>Aspergillaceae</taxon>
        <taxon>Aspergillus</taxon>
        <taxon>Aspergillus subgen. Nidulantes</taxon>
    </lineage>
</organism>
<evidence type="ECO:0000313" key="3">
    <source>
        <dbReference type="Proteomes" id="UP001610335"/>
    </source>
</evidence>
<keyword evidence="3" id="KW-1185">Reference proteome</keyword>
<evidence type="ECO:0008006" key="4">
    <source>
        <dbReference type="Google" id="ProtNLM"/>
    </source>
</evidence>
<dbReference type="InterPro" id="IPR027796">
    <property type="entry name" value="OTT_1508_deam-like"/>
</dbReference>
<reference evidence="2 3" key="1">
    <citation type="submission" date="2024-07" db="EMBL/GenBank/DDBJ databases">
        <title>Section-level genome sequencing and comparative genomics of Aspergillus sections Usti and Cavernicolus.</title>
        <authorList>
            <consortium name="Lawrence Berkeley National Laboratory"/>
            <person name="Nybo J.L."/>
            <person name="Vesth T.C."/>
            <person name="Theobald S."/>
            <person name="Frisvad J.C."/>
            <person name="Larsen T.O."/>
            <person name="Kjaerboelling I."/>
            <person name="Rothschild-Mancinelli K."/>
            <person name="Lyhne E.K."/>
            <person name="Kogle M.E."/>
            <person name="Barry K."/>
            <person name="Clum A."/>
            <person name="Na H."/>
            <person name="Ledsgaard L."/>
            <person name="Lin J."/>
            <person name="Lipzen A."/>
            <person name="Kuo A."/>
            <person name="Riley R."/>
            <person name="Mondo S."/>
            <person name="LaButti K."/>
            <person name="Haridas S."/>
            <person name="Pangalinan J."/>
            <person name="Salamov A.A."/>
            <person name="Simmons B.A."/>
            <person name="Magnuson J.K."/>
            <person name="Chen J."/>
            <person name="Drula E."/>
            <person name="Henrissat B."/>
            <person name="Wiebenga A."/>
            <person name="Lubbers R.J."/>
            <person name="Gomes A.C."/>
            <person name="Makela M.R."/>
            <person name="Stajich J."/>
            <person name="Grigoriev I.V."/>
            <person name="Mortensen U.H."/>
            <person name="De vries R.P."/>
            <person name="Baker S.E."/>
            <person name="Andersen M.R."/>
        </authorList>
    </citation>
    <scope>NUCLEOTIDE SEQUENCE [LARGE SCALE GENOMIC DNA]</scope>
    <source>
        <strain evidence="2 3">CBS 600.67</strain>
    </source>
</reference>
<comment type="caution">
    <text evidence="2">The sequence shown here is derived from an EMBL/GenBank/DDBJ whole genome shotgun (WGS) entry which is preliminary data.</text>
</comment>
<dbReference type="EMBL" id="JBFXLS010000113">
    <property type="protein sequence ID" value="KAL2815405.1"/>
    <property type="molecule type" value="Genomic_DNA"/>
</dbReference>
<protein>
    <recommendedName>
        <fullName evidence="4">C2H2-type domain-containing protein</fullName>
    </recommendedName>
</protein>
<evidence type="ECO:0000313" key="2">
    <source>
        <dbReference type="EMBL" id="KAL2815405.1"/>
    </source>
</evidence>
<sequence>MPATSDPIIICAENVAISFLLRKIPAPPSCNGTDCLPAYTRHHTLSFDTECKLADTLAFLAHSKDDVDHIPALCLEEDPDSGILNVIFAVNKANYNDGENAIFRIKQGFESVFAILASISSGSNYKMGMEKQVLATIVSMCSLRILCRLRLASSGRKILNRSFKDTLQEAAFAVKKVTRQKLKEKNILDTAEQFTRMAREVGKLIDSWSRYQAKTDNTRLMEIVEAIRQLQQIEKLPSLIHMIPNHDMDPTLRDSLLNIVGKISRYWEAARFLYRTAKKFPLARKMRTVPVHLPREAYDTPIFDQYTPDLLSKIIEASPRGTQQKLLKEICAVLDLTQQKAIEQYSHQVIKTLREGKVHAEIQLIAYRELENPKLYPRVICSSKDACFLCNMFLREYQKIHIPRSHGRLYPGWRLPCLPQLAEIEQRFCQTMGDHFKESCASLLSTRQKNVYPYPNESTLLTLPLSSTTTRASILSEAAKTAGFGKDNDSSVFILPESDQISINVGDSGPSTEKAAGSENGDTPSDNPTLSHRHTELTEEELKDCTLVLRSKEHGCLTPVESSGFYRVGPLHSLQIQIEHASGSKDLEYHLEWLGIEESAEVQEKASLTPVIDAEELDGTVSLHKQDSFYVTAKDIVLKISWASGHNSPFSCSS</sequence>
<dbReference type="Proteomes" id="UP001610335">
    <property type="component" value="Unassembled WGS sequence"/>
</dbReference>
<accession>A0ABR4HIV7</accession>
<feature type="compositionally biased region" description="Polar residues" evidence="1">
    <location>
        <begin position="501"/>
        <end position="511"/>
    </location>
</feature>
<dbReference type="Pfam" id="PF14441">
    <property type="entry name" value="OTT_1508_deam"/>
    <property type="match status" value="1"/>
</dbReference>
<gene>
    <name evidence="2" type="ORF">BDW59DRAFT_166810</name>
</gene>
<evidence type="ECO:0000256" key="1">
    <source>
        <dbReference type="SAM" id="MobiDB-lite"/>
    </source>
</evidence>
<feature type="compositionally biased region" description="Polar residues" evidence="1">
    <location>
        <begin position="520"/>
        <end position="530"/>
    </location>
</feature>
<feature type="region of interest" description="Disordered" evidence="1">
    <location>
        <begin position="501"/>
        <end position="533"/>
    </location>
</feature>
<name>A0ABR4HIV7_9EURO</name>